<keyword evidence="3" id="KW-0012">Acyltransferase</keyword>
<keyword evidence="7" id="KW-1185">Reference proteome</keyword>
<organism evidence="6 7">
    <name type="scientific">Streptacidiphilus cavernicola</name>
    <dbReference type="NCBI Taxonomy" id="3342716"/>
    <lineage>
        <taxon>Bacteria</taxon>
        <taxon>Bacillati</taxon>
        <taxon>Actinomycetota</taxon>
        <taxon>Actinomycetes</taxon>
        <taxon>Kitasatosporales</taxon>
        <taxon>Streptomycetaceae</taxon>
        <taxon>Streptacidiphilus</taxon>
    </lineage>
</organism>
<proteinExistence type="inferred from homology"/>
<dbReference type="Proteomes" id="UP001592528">
    <property type="component" value="Unassembled WGS sequence"/>
</dbReference>
<dbReference type="InterPro" id="IPR020841">
    <property type="entry name" value="PKS_Beta-ketoAc_synthase_dom"/>
</dbReference>
<dbReference type="SMART" id="SM00825">
    <property type="entry name" value="PKS_KS"/>
    <property type="match status" value="1"/>
</dbReference>
<dbReference type="EMBL" id="JBHEZZ010000007">
    <property type="protein sequence ID" value="MFC1402690.1"/>
    <property type="molecule type" value="Genomic_DNA"/>
</dbReference>
<dbReference type="Gene3D" id="3.40.47.10">
    <property type="match status" value="2"/>
</dbReference>
<evidence type="ECO:0000256" key="4">
    <source>
        <dbReference type="RuleBase" id="RU003694"/>
    </source>
</evidence>
<feature type="domain" description="Ketosynthase family 3 (KS3)" evidence="5">
    <location>
        <begin position="1"/>
        <end position="402"/>
    </location>
</feature>
<protein>
    <submittedName>
        <fullName evidence="6">Ketosynthase chain-length factor</fullName>
    </submittedName>
</protein>
<dbReference type="RefSeq" id="WP_030253202.1">
    <property type="nucleotide sequence ID" value="NZ_JBHEZZ010000007.1"/>
</dbReference>
<evidence type="ECO:0000259" key="5">
    <source>
        <dbReference type="PROSITE" id="PS52004"/>
    </source>
</evidence>
<dbReference type="PROSITE" id="PS52004">
    <property type="entry name" value="KS3_2"/>
    <property type="match status" value="1"/>
</dbReference>
<name>A0ABV6UMK1_9ACTN</name>
<dbReference type="CDD" id="cd00832">
    <property type="entry name" value="CLF"/>
    <property type="match status" value="1"/>
</dbReference>
<gene>
    <name evidence="6" type="ORF">ACEZDJ_15485</name>
</gene>
<evidence type="ECO:0000313" key="6">
    <source>
        <dbReference type="EMBL" id="MFC1402690.1"/>
    </source>
</evidence>
<accession>A0ABV6UMK1</accession>
<reference evidence="6 7" key="1">
    <citation type="submission" date="2024-09" db="EMBL/GenBank/DDBJ databases">
        <authorList>
            <person name="Lee S.D."/>
        </authorList>
    </citation>
    <scope>NUCLEOTIDE SEQUENCE [LARGE SCALE GENOMIC DNA]</scope>
    <source>
        <strain evidence="6 7">N1-5</strain>
    </source>
</reference>
<dbReference type="Pfam" id="PF00109">
    <property type="entry name" value="ketoacyl-synt"/>
    <property type="match status" value="1"/>
</dbReference>
<evidence type="ECO:0000256" key="1">
    <source>
        <dbReference type="ARBA" id="ARBA00008467"/>
    </source>
</evidence>
<dbReference type="InterPro" id="IPR016039">
    <property type="entry name" value="Thiolase-like"/>
</dbReference>
<comment type="caution">
    <text evidence="6">The sequence shown here is derived from an EMBL/GenBank/DDBJ whole genome shotgun (WGS) entry which is preliminary data.</text>
</comment>
<dbReference type="PANTHER" id="PTHR11712">
    <property type="entry name" value="POLYKETIDE SYNTHASE-RELATED"/>
    <property type="match status" value="1"/>
</dbReference>
<dbReference type="InterPro" id="IPR014030">
    <property type="entry name" value="Ketoacyl_synth_N"/>
</dbReference>
<evidence type="ECO:0000313" key="7">
    <source>
        <dbReference type="Proteomes" id="UP001592528"/>
    </source>
</evidence>
<evidence type="ECO:0000256" key="2">
    <source>
        <dbReference type="ARBA" id="ARBA00022679"/>
    </source>
</evidence>
<keyword evidence="2 4" id="KW-0808">Transferase</keyword>
<dbReference type="SUPFAM" id="SSF53901">
    <property type="entry name" value="Thiolase-like"/>
    <property type="match status" value="2"/>
</dbReference>
<dbReference type="InterPro" id="IPR014031">
    <property type="entry name" value="Ketoacyl_synth_C"/>
</dbReference>
<dbReference type="PANTHER" id="PTHR11712:SF322">
    <property type="entry name" value="POLYKETIDE BETA-KETOACYL SYNTHASE 2-RELATED"/>
    <property type="match status" value="1"/>
</dbReference>
<comment type="similarity">
    <text evidence="1 4">Belongs to the thiolase-like superfamily. Beta-ketoacyl-ACP synthases family.</text>
</comment>
<dbReference type="Pfam" id="PF02801">
    <property type="entry name" value="Ketoacyl-synt_C"/>
    <property type="match status" value="1"/>
</dbReference>
<sequence>MSGAVVTGLAVVAPNGLGTEAYWSATLAGRSGIAPIDRYDASSYPTRFAGQVRGFEAAEHLPGRLIPQTDPVTRFAVAAADWALADAGVDPAAFDQYDIGVVTANASGGFEFTQHEVEKLWTLGPQHVSAYQCFAWFYAVNTGQISIKNDLRGSGGALVAEQAAGLDALGQARRLLRKGLRAVVAGGLEAPLNPYAVVSQIANGRLSRADRADRAYLPFDPQAGGYVPGEGGALLIVEDADSAAGRGAGHRYGEIAGYAATFDPRPGSDRPPALRRAIEHALADAGLRPDEIDVVFADAAGVPALDRTEAQALAEVFGPRAVPVTAPKTMTGRLLAGGPPVDVAAALLSLRDQVVPPTLHVTPADDLPIDLVLDTPREARLRTALVLARGYGGFNSALVVRA</sequence>
<evidence type="ECO:0000256" key="3">
    <source>
        <dbReference type="ARBA" id="ARBA00023315"/>
    </source>
</evidence>
<dbReference type="InterPro" id="IPR000794">
    <property type="entry name" value="Beta-ketoacyl_synthase"/>
</dbReference>